<feature type="compositionally biased region" description="Low complexity" evidence="1">
    <location>
        <begin position="83"/>
        <end position="92"/>
    </location>
</feature>
<sequence>MAVKKWEQIPLFDLDPPPVPEVQGKGSELDSEPALFELDDAAAPASDADVDAASPNAADRLDAETEVEPETDENADAERHAEVSTSPVSSVSDTEPAVPHDKRSKDVEPEPTPASERGATEPAALPPASEAADGHAVIVTAAGTYAPSGHTLTGPVDSIEKLDKLIRWATLTPLGA</sequence>
<dbReference type="EMBL" id="JARDXE010000040">
    <property type="protein sequence ID" value="MDE8649984.1"/>
    <property type="molecule type" value="Genomic_DNA"/>
</dbReference>
<organism evidence="2 3">
    <name type="scientific">Rhodococcus qingshengii</name>
    <dbReference type="NCBI Taxonomy" id="334542"/>
    <lineage>
        <taxon>Bacteria</taxon>
        <taxon>Bacillati</taxon>
        <taxon>Actinomycetota</taxon>
        <taxon>Actinomycetes</taxon>
        <taxon>Mycobacteriales</taxon>
        <taxon>Nocardiaceae</taxon>
        <taxon>Rhodococcus</taxon>
        <taxon>Rhodococcus erythropolis group</taxon>
    </lineage>
</organism>
<feature type="compositionally biased region" description="Acidic residues" evidence="1">
    <location>
        <begin position="64"/>
        <end position="75"/>
    </location>
</feature>
<evidence type="ECO:0000313" key="3">
    <source>
        <dbReference type="Proteomes" id="UP001217325"/>
    </source>
</evidence>
<reference evidence="2" key="1">
    <citation type="submission" date="2023-02" db="EMBL/GenBank/DDBJ databases">
        <title>A novel hydrolase synthesized by Rhodococcus erythropolis HQ is responsible for the detoxification of Zearalenone.</title>
        <authorList>
            <person name="Hu J."/>
            <person name="Xu J."/>
        </authorList>
    </citation>
    <scope>NUCLEOTIDE SEQUENCE</scope>
    <source>
        <strain evidence="2">HQ</strain>
    </source>
</reference>
<accession>A0AAW6LSH3</accession>
<name>A0AAW6LSH3_RHOSG</name>
<feature type="compositionally biased region" description="Basic and acidic residues" evidence="1">
    <location>
        <begin position="98"/>
        <end position="108"/>
    </location>
</feature>
<evidence type="ECO:0000256" key="1">
    <source>
        <dbReference type="SAM" id="MobiDB-lite"/>
    </source>
</evidence>
<dbReference type="Proteomes" id="UP001217325">
    <property type="component" value="Unassembled WGS sequence"/>
</dbReference>
<dbReference type="AlphaFoldDB" id="A0AAW6LSH3"/>
<feature type="region of interest" description="Disordered" evidence="1">
    <location>
        <begin position="1"/>
        <end position="132"/>
    </location>
</feature>
<feature type="compositionally biased region" description="Low complexity" evidence="1">
    <location>
        <begin position="41"/>
        <end position="58"/>
    </location>
</feature>
<gene>
    <name evidence="2" type="ORF">PXH69_34030</name>
</gene>
<protein>
    <submittedName>
        <fullName evidence="2">Uncharacterized protein</fullName>
    </submittedName>
</protein>
<proteinExistence type="predicted"/>
<evidence type="ECO:0000313" key="2">
    <source>
        <dbReference type="EMBL" id="MDE8649984.1"/>
    </source>
</evidence>
<comment type="caution">
    <text evidence="2">The sequence shown here is derived from an EMBL/GenBank/DDBJ whole genome shotgun (WGS) entry which is preliminary data.</text>
</comment>
<feature type="non-terminal residue" evidence="2">
    <location>
        <position position="176"/>
    </location>
</feature>
<feature type="compositionally biased region" description="Low complexity" evidence="1">
    <location>
        <begin position="120"/>
        <end position="131"/>
    </location>
</feature>